<gene>
    <name evidence="2" type="ORF">XM47_04245</name>
</gene>
<keyword evidence="1" id="KW-0732">Signal</keyword>
<dbReference type="RefSeq" id="WP_048690156.1">
    <property type="nucleotide sequence ID" value="NZ_KQ130484.1"/>
</dbReference>
<organism evidence="2 3">
    <name type="scientific">Catenovulum maritimum</name>
    <dbReference type="NCBI Taxonomy" id="1513271"/>
    <lineage>
        <taxon>Bacteria</taxon>
        <taxon>Pseudomonadati</taxon>
        <taxon>Pseudomonadota</taxon>
        <taxon>Gammaproteobacteria</taxon>
        <taxon>Alteromonadales</taxon>
        <taxon>Alteromonadaceae</taxon>
        <taxon>Catenovulum</taxon>
    </lineage>
</organism>
<comment type="caution">
    <text evidence="2">The sequence shown here is derived from an EMBL/GenBank/DDBJ whole genome shotgun (WGS) entry which is preliminary data.</text>
</comment>
<dbReference type="STRING" id="1513271.XM47_04245"/>
<dbReference type="AlphaFoldDB" id="A0A0J8GU81"/>
<dbReference type="PROSITE" id="PS51257">
    <property type="entry name" value="PROKAR_LIPOPROTEIN"/>
    <property type="match status" value="1"/>
</dbReference>
<dbReference type="Gene3D" id="2.60.40.3620">
    <property type="match status" value="1"/>
</dbReference>
<proteinExistence type="predicted"/>
<accession>A0A0J8GU81</accession>
<evidence type="ECO:0000313" key="3">
    <source>
        <dbReference type="Proteomes" id="UP000037600"/>
    </source>
</evidence>
<keyword evidence="3" id="KW-1185">Reference proteome</keyword>
<feature type="chain" id="PRO_5005298751" description="Pullulanase" evidence="1">
    <location>
        <begin position="21"/>
        <end position="159"/>
    </location>
</feature>
<name>A0A0J8GU81_9ALTE</name>
<evidence type="ECO:0008006" key="4">
    <source>
        <dbReference type="Google" id="ProtNLM"/>
    </source>
</evidence>
<reference evidence="2 3" key="1">
    <citation type="submission" date="2015-04" db="EMBL/GenBank/DDBJ databases">
        <title>Draft Genome Sequence of the Novel Agar-Digesting Marine Bacterium Q1.</title>
        <authorList>
            <person name="Li Y."/>
            <person name="Li D."/>
            <person name="Chen G."/>
            <person name="Du Z."/>
        </authorList>
    </citation>
    <scope>NUCLEOTIDE SEQUENCE [LARGE SCALE GENOMIC DNA]</scope>
    <source>
        <strain evidence="2 3">Q1</strain>
    </source>
</reference>
<evidence type="ECO:0000256" key="1">
    <source>
        <dbReference type="SAM" id="SignalP"/>
    </source>
</evidence>
<dbReference type="OrthoDB" id="6196650at2"/>
<dbReference type="Proteomes" id="UP000037600">
    <property type="component" value="Unassembled WGS sequence"/>
</dbReference>
<feature type="signal peptide" evidence="1">
    <location>
        <begin position="1"/>
        <end position="20"/>
    </location>
</feature>
<protein>
    <recommendedName>
        <fullName evidence="4">Pullulanase</fullName>
    </recommendedName>
</protein>
<dbReference type="EMBL" id="LAZL01000005">
    <property type="protein sequence ID" value="KMT66320.1"/>
    <property type="molecule type" value="Genomic_DNA"/>
</dbReference>
<evidence type="ECO:0000313" key="2">
    <source>
        <dbReference type="EMBL" id="KMT66320.1"/>
    </source>
</evidence>
<sequence>MKNSALLILFLMLNVLSACSVTPYKKDIKETDRSEFLYLRGSFTWWDVEAHAKVEKVSGQLYKARVELIADSKPYEFKFADENWSLGSNCGYYALSDKTADLSNTVNANCKAKFEPFEFTPPETGDYDFFIDFTNEKFPKVWVRAAQAESLLDQIVPDL</sequence>